<evidence type="ECO:0000313" key="3">
    <source>
        <dbReference type="WBParaSite" id="TCNE_0000716901-mRNA-1"/>
    </source>
</evidence>
<sequence>MPGAVSHESPPSGSTVVYGQPDYKIEMRSGERDYADEGFDSGAHRPKIHWRPDGRRIRSSQKTRPRGKIQCVAYTATVPAFAADCFWD</sequence>
<dbReference type="Proteomes" id="UP000050794">
    <property type="component" value="Unassembled WGS sequence"/>
</dbReference>
<reference evidence="3" key="1">
    <citation type="submission" date="2016-06" db="UniProtKB">
        <authorList>
            <consortium name="WormBaseParasite"/>
        </authorList>
    </citation>
    <scope>IDENTIFICATION</scope>
</reference>
<proteinExistence type="predicted"/>
<reference evidence="1 2" key="2">
    <citation type="submission" date="2018-11" db="EMBL/GenBank/DDBJ databases">
        <authorList>
            <consortium name="Pathogen Informatics"/>
        </authorList>
    </citation>
    <scope>NUCLEOTIDE SEQUENCE [LARGE SCALE GENOMIC DNA]</scope>
</reference>
<name>A0A183UF99_TOXCA</name>
<protein>
    <submittedName>
        <fullName evidence="3">Ig-like domain-containing protein</fullName>
    </submittedName>
</protein>
<dbReference type="EMBL" id="UYWY01019628">
    <property type="protein sequence ID" value="VDM38490.1"/>
    <property type="molecule type" value="Genomic_DNA"/>
</dbReference>
<evidence type="ECO:0000313" key="2">
    <source>
        <dbReference type="Proteomes" id="UP000050794"/>
    </source>
</evidence>
<keyword evidence="2" id="KW-1185">Reference proteome</keyword>
<gene>
    <name evidence="1" type="ORF">TCNE_LOCUS7169</name>
</gene>
<dbReference type="WBParaSite" id="TCNE_0000716901-mRNA-1">
    <property type="protein sequence ID" value="TCNE_0000716901-mRNA-1"/>
    <property type="gene ID" value="TCNE_0000716901"/>
</dbReference>
<accession>A0A183UF99</accession>
<organism evidence="2 3">
    <name type="scientific">Toxocara canis</name>
    <name type="common">Canine roundworm</name>
    <dbReference type="NCBI Taxonomy" id="6265"/>
    <lineage>
        <taxon>Eukaryota</taxon>
        <taxon>Metazoa</taxon>
        <taxon>Ecdysozoa</taxon>
        <taxon>Nematoda</taxon>
        <taxon>Chromadorea</taxon>
        <taxon>Rhabditida</taxon>
        <taxon>Spirurina</taxon>
        <taxon>Ascaridomorpha</taxon>
        <taxon>Ascaridoidea</taxon>
        <taxon>Toxocaridae</taxon>
        <taxon>Toxocara</taxon>
    </lineage>
</organism>
<dbReference type="AlphaFoldDB" id="A0A183UF99"/>
<evidence type="ECO:0000313" key="1">
    <source>
        <dbReference type="EMBL" id="VDM38490.1"/>
    </source>
</evidence>